<organism evidence="2 3">
    <name type="scientific">Streptomyces griseofuscus</name>
    <dbReference type="NCBI Taxonomy" id="146922"/>
    <lineage>
        <taxon>Bacteria</taxon>
        <taxon>Bacillati</taxon>
        <taxon>Actinomycetota</taxon>
        <taxon>Actinomycetes</taxon>
        <taxon>Kitasatosporales</taxon>
        <taxon>Streptomycetaceae</taxon>
        <taxon>Streptomyces</taxon>
    </lineage>
</organism>
<comment type="caution">
    <text evidence="2">The sequence shown here is derived from an EMBL/GenBank/DDBJ whole genome shotgun (WGS) entry which is preliminary data.</text>
</comment>
<dbReference type="Proteomes" id="UP000276379">
    <property type="component" value="Unassembled WGS sequence"/>
</dbReference>
<dbReference type="RefSeq" id="WP_125213499.1">
    <property type="nucleotide sequence ID" value="NZ_PDES01000006.1"/>
</dbReference>
<dbReference type="EMBL" id="PDES01000006">
    <property type="protein sequence ID" value="RRQ86092.1"/>
    <property type="molecule type" value="Genomic_DNA"/>
</dbReference>
<feature type="region of interest" description="Disordered" evidence="1">
    <location>
        <begin position="249"/>
        <end position="272"/>
    </location>
</feature>
<dbReference type="InterPro" id="IPR013207">
    <property type="entry name" value="LGFP"/>
</dbReference>
<protein>
    <recommendedName>
        <fullName evidence="4">DUF2599 domain-containing protein</fullName>
    </recommendedName>
</protein>
<evidence type="ECO:0008006" key="4">
    <source>
        <dbReference type="Google" id="ProtNLM"/>
    </source>
</evidence>
<accession>A0A3R8WTY9</accession>
<evidence type="ECO:0000313" key="2">
    <source>
        <dbReference type="EMBL" id="RRQ86092.1"/>
    </source>
</evidence>
<evidence type="ECO:0000313" key="3">
    <source>
        <dbReference type="Proteomes" id="UP000276379"/>
    </source>
</evidence>
<keyword evidence="3" id="KW-1185">Reference proteome</keyword>
<dbReference type="AlphaFoldDB" id="A0A3R8WTY9"/>
<feature type="compositionally biased region" description="Low complexity" evidence="1">
    <location>
        <begin position="254"/>
        <end position="270"/>
    </location>
</feature>
<name>A0A3R8WTY9_9ACTN</name>
<evidence type="ECO:0000256" key="1">
    <source>
        <dbReference type="SAM" id="MobiDB-lite"/>
    </source>
</evidence>
<reference evidence="2 3" key="1">
    <citation type="submission" date="2017-10" db="EMBL/GenBank/DDBJ databases">
        <title>Draft genome of actinobacteria isolated from guarana (Paullinia cupana (Mart.) Ducke.</title>
        <authorList>
            <person name="Siqueira K.A."/>
            <person name="Liotti R.G."/>
            <person name="Mendes T.A."/>
            <person name="Soares M.A."/>
        </authorList>
    </citation>
    <scope>NUCLEOTIDE SEQUENCE [LARGE SCALE GENOMIC DNA]</scope>
    <source>
        <strain evidence="2 3">199</strain>
    </source>
</reference>
<gene>
    <name evidence="2" type="ORF">CQW44_14185</name>
</gene>
<dbReference type="Pfam" id="PF08310">
    <property type="entry name" value="LGFP"/>
    <property type="match status" value="2"/>
</dbReference>
<sequence>MHSSLGRIGTLLAAPIVALGLVTAGLTIGATSAFAEVFCGSHSVDGAIWTEYTQTPGVQRSLGCPTTDELGTPDGVGRFQAYDNGSIYWTPDTGAHAVWGAIRQHWADLGWERGYLGYPLTDEITNPDGYGVRQQFQGGTIYWSQYSGAHAVHGLTGWWWGQNGYESGFYGYPTSDEYNEENVGGDEDNNTGVRQNFQAGRYILYSGGQSNAFESCHTACIGYGGITNTKWVKKTEVYMNLADQNKRSTHVTPTDAAFASTSNSDTASSDSADDWKQVWSNTLMFPHATQGEMHSTYEQLYCHASYSYPNGSGGHRGGPTWDLEAWHYDMVPYDASKALQTGCNWGE</sequence>
<proteinExistence type="predicted"/>